<protein>
    <submittedName>
        <fullName evidence="1">CFEM domain family protein</fullName>
    </submittedName>
</protein>
<organism evidence="1 2">
    <name type="scientific">Apiospora saccharicola</name>
    <dbReference type="NCBI Taxonomy" id="335842"/>
    <lineage>
        <taxon>Eukaryota</taxon>
        <taxon>Fungi</taxon>
        <taxon>Dikarya</taxon>
        <taxon>Ascomycota</taxon>
        <taxon>Pezizomycotina</taxon>
        <taxon>Sordariomycetes</taxon>
        <taxon>Xylariomycetidae</taxon>
        <taxon>Amphisphaeriales</taxon>
        <taxon>Apiosporaceae</taxon>
        <taxon>Apiospora</taxon>
    </lineage>
</organism>
<reference evidence="1 2" key="1">
    <citation type="submission" date="2023-01" db="EMBL/GenBank/DDBJ databases">
        <title>Analysis of 21 Apiospora genomes using comparative genomics revels a genus with tremendous synthesis potential of carbohydrate active enzymes and secondary metabolites.</title>
        <authorList>
            <person name="Sorensen T."/>
        </authorList>
    </citation>
    <scope>NUCLEOTIDE SEQUENCE [LARGE SCALE GENOMIC DNA]</scope>
    <source>
        <strain evidence="1 2">CBS 83171</strain>
    </source>
</reference>
<dbReference type="Pfam" id="PF14388">
    <property type="entry name" value="DUF4419"/>
    <property type="match status" value="1"/>
</dbReference>
<accession>A0ABR1TN18</accession>
<dbReference type="PANTHER" id="PTHR31252">
    <property type="entry name" value="DUF4419 DOMAIN-CONTAINING PROTEIN"/>
    <property type="match status" value="1"/>
</dbReference>
<dbReference type="Proteomes" id="UP001446871">
    <property type="component" value="Unassembled WGS sequence"/>
</dbReference>
<sequence length="372" mass="42293">MPVTISVMDHPATRWGKGRVDNSEVLLKECNPSSRNDCQRIIQDSFRRRDLLRESHISASRNGFVWAAYHAYCTHHHLVLRPEDIWFAILTQLSFYINAHAEDLRSLFVAHEGQKKLVVRDYNHVGSTTDYGRMAQEMTHRIQEHVVDPGLRDWILPSFSTTTDTDKVVGSILFMGVMQKYFTYCFMTLCGIPSVTLMGEIDDWKDILARLDKMDQIGAEPAHFATMLRAVVRMFVRSFEQPAAAEVVDFWDKIAYHHGASSGSDYLSGWITAFCFWDEKGQPRWYGHQGYLRDNRAAAAEKEFPYGVCFPTVDIDEVPSGFSSMPVTVDDSVNEFKATMVAGSVAIQASPEGVLDTLQPLSGWWLYKNVQD</sequence>
<name>A0ABR1TN18_9PEZI</name>
<dbReference type="PANTHER" id="PTHR31252:SF11">
    <property type="entry name" value="DUF4419 DOMAIN-CONTAINING PROTEIN"/>
    <property type="match status" value="1"/>
</dbReference>
<keyword evidence="2" id="KW-1185">Reference proteome</keyword>
<evidence type="ECO:0000313" key="1">
    <source>
        <dbReference type="EMBL" id="KAK8048073.1"/>
    </source>
</evidence>
<comment type="caution">
    <text evidence="1">The sequence shown here is derived from an EMBL/GenBank/DDBJ whole genome shotgun (WGS) entry which is preliminary data.</text>
</comment>
<dbReference type="InterPro" id="IPR025533">
    <property type="entry name" value="DUF4419"/>
</dbReference>
<evidence type="ECO:0000313" key="2">
    <source>
        <dbReference type="Proteomes" id="UP001446871"/>
    </source>
</evidence>
<proteinExistence type="predicted"/>
<dbReference type="EMBL" id="JAQQWM010000009">
    <property type="protein sequence ID" value="KAK8048073.1"/>
    <property type="molecule type" value="Genomic_DNA"/>
</dbReference>
<gene>
    <name evidence="1" type="ORF">PG996_016137</name>
</gene>